<dbReference type="AlphaFoldDB" id="A0A9P7ASK2"/>
<name>A0A9P7ASK2_9AGAM</name>
<keyword evidence="2" id="KW-1185">Reference proteome</keyword>
<dbReference type="GeneID" id="64593870"/>
<dbReference type="RefSeq" id="XP_041160442.1">
    <property type="nucleotide sequence ID" value="XM_041300106.1"/>
</dbReference>
<evidence type="ECO:0000313" key="2">
    <source>
        <dbReference type="Proteomes" id="UP000719766"/>
    </source>
</evidence>
<dbReference type="Proteomes" id="UP000719766">
    <property type="component" value="Unassembled WGS sequence"/>
</dbReference>
<sequence length="249" mass="27241">MSSALTYPLPVLPSIPDDLENLDSRYALPHLMALMKNTLIRGLNRVYACAPLVIVGHPALLPFLDYVRSLLAQLNVHLEEDATFFSANALAEVAATEANPDTKTIKESIISITSLVAAWIMDESNFSSSALREGLSFGPALVTVMQAQIRALTPALLSSIISHLDLLELIAASVGRISEHSDMTFLLPFVVSHHDRTTSVHWPKIPQGCIEMFPALILNHPGCWQFAPYNPFNHEAQSLMAIFARLSSG</sequence>
<gene>
    <name evidence="1" type="ORF">HD556DRAFT_1308264</name>
</gene>
<organism evidence="1 2">
    <name type="scientific">Suillus plorans</name>
    <dbReference type="NCBI Taxonomy" id="116603"/>
    <lineage>
        <taxon>Eukaryota</taxon>
        <taxon>Fungi</taxon>
        <taxon>Dikarya</taxon>
        <taxon>Basidiomycota</taxon>
        <taxon>Agaricomycotina</taxon>
        <taxon>Agaricomycetes</taxon>
        <taxon>Agaricomycetidae</taxon>
        <taxon>Boletales</taxon>
        <taxon>Suillineae</taxon>
        <taxon>Suillaceae</taxon>
        <taxon>Suillus</taxon>
    </lineage>
</organism>
<dbReference type="EMBL" id="JABBWE010000027">
    <property type="protein sequence ID" value="KAG1794214.1"/>
    <property type="molecule type" value="Genomic_DNA"/>
</dbReference>
<proteinExistence type="predicted"/>
<comment type="caution">
    <text evidence="1">The sequence shown here is derived from an EMBL/GenBank/DDBJ whole genome shotgun (WGS) entry which is preliminary data.</text>
</comment>
<reference evidence="1" key="1">
    <citation type="journal article" date="2020" name="New Phytol.">
        <title>Comparative genomics reveals dynamic genome evolution in host specialist ectomycorrhizal fungi.</title>
        <authorList>
            <person name="Lofgren L.A."/>
            <person name="Nguyen N.H."/>
            <person name="Vilgalys R."/>
            <person name="Ruytinx J."/>
            <person name="Liao H.L."/>
            <person name="Branco S."/>
            <person name="Kuo A."/>
            <person name="LaButti K."/>
            <person name="Lipzen A."/>
            <person name="Andreopoulos W."/>
            <person name="Pangilinan J."/>
            <person name="Riley R."/>
            <person name="Hundley H."/>
            <person name="Na H."/>
            <person name="Barry K."/>
            <person name="Grigoriev I.V."/>
            <person name="Stajich J.E."/>
            <person name="Kennedy P.G."/>
        </authorList>
    </citation>
    <scope>NUCLEOTIDE SEQUENCE</scope>
    <source>
        <strain evidence="1">S12</strain>
    </source>
</reference>
<dbReference type="OrthoDB" id="58416at2759"/>
<evidence type="ECO:0000313" key="1">
    <source>
        <dbReference type="EMBL" id="KAG1794214.1"/>
    </source>
</evidence>
<accession>A0A9P7ASK2</accession>
<protein>
    <submittedName>
        <fullName evidence="1">Uncharacterized protein</fullName>
    </submittedName>
</protein>